<keyword evidence="4 8" id="KW-0548">Nucleotidyltransferase</keyword>
<evidence type="ECO:0000256" key="2">
    <source>
        <dbReference type="ARBA" id="ARBA00022490"/>
    </source>
</evidence>
<dbReference type="EC" id="2.7.7.8" evidence="8"/>
<comment type="similarity">
    <text evidence="1 8">Belongs to the polyribonucleotide nucleotidyltransferase family.</text>
</comment>
<dbReference type="InterPro" id="IPR036612">
    <property type="entry name" value="KH_dom_type_1_sf"/>
</dbReference>
<dbReference type="GO" id="GO:0004654">
    <property type="term" value="F:polyribonucleotide nucleotidyltransferase activity"/>
    <property type="evidence" value="ECO:0007669"/>
    <property type="project" value="UniProtKB-UniRule"/>
</dbReference>
<dbReference type="PROSITE" id="PS50126">
    <property type="entry name" value="S1"/>
    <property type="match status" value="1"/>
</dbReference>
<accession>A0A7C4S128</accession>
<dbReference type="Gene3D" id="2.40.50.140">
    <property type="entry name" value="Nucleic acid-binding proteins"/>
    <property type="match status" value="1"/>
</dbReference>
<dbReference type="InterPro" id="IPR001247">
    <property type="entry name" value="ExoRNase_PH_dom1"/>
</dbReference>
<keyword evidence="6 8" id="KW-0460">Magnesium</keyword>
<dbReference type="NCBIfam" id="TIGR03591">
    <property type="entry name" value="polynuc_phos"/>
    <property type="match status" value="1"/>
</dbReference>
<comment type="cofactor">
    <cofactor evidence="8">
        <name>Mg(2+)</name>
        <dbReference type="ChEBI" id="CHEBI:18420"/>
    </cofactor>
</comment>
<evidence type="ECO:0000256" key="4">
    <source>
        <dbReference type="ARBA" id="ARBA00022695"/>
    </source>
</evidence>
<dbReference type="CDD" id="cd04472">
    <property type="entry name" value="S1_PNPase"/>
    <property type="match status" value="1"/>
</dbReference>
<dbReference type="CDD" id="cd02393">
    <property type="entry name" value="KH-I_PNPase"/>
    <property type="match status" value="1"/>
</dbReference>
<dbReference type="CDD" id="cd11363">
    <property type="entry name" value="RNase_PH_PNPase_1"/>
    <property type="match status" value="1"/>
</dbReference>
<dbReference type="SUPFAM" id="SSF54211">
    <property type="entry name" value="Ribosomal protein S5 domain 2-like"/>
    <property type="match status" value="2"/>
</dbReference>
<dbReference type="PIRSF" id="PIRSF005499">
    <property type="entry name" value="PNPase"/>
    <property type="match status" value="1"/>
</dbReference>
<comment type="function">
    <text evidence="8">Involved in mRNA degradation. Catalyzes the phosphorolysis of single-stranded polyribonucleotides processively in the 3'- to 5'-direction.</text>
</comment>
<name>A0A7C4S128_UNCW3</name>
<dbReference type="GO" id="GO:0006402">
    <property type="term" value="P:mRNA catabolic process"/>
    <property type="evidence" value="ECO:0007669"/>
    <property type="project" value="UniProtKB-UniRule"/>
</dbReference>
<evidence type="ECO:0000256" key="6">
    <source>
        <dbReference type="ARBA" id="ARBA00022842"/>
    </source>
</evidence>
<dbReference type="PANTHER" id="PTHR11252:SF0">
    <property type="entry name" value="POLYRIBONUCLEOTIDE NUCLEOTIDYLTRANSFERASE 1, MITOCHONDRIAL"/>
    <property type="match status" value="1"/>
</dbReference>
<evidence type="ECO:0000256" key="1">
    <source>
        <dbReference type="ARBA" id="ARBA00007404"/>
    </source>
</evidence>
<dbReference type="GO" id="GO:0006396">
    <property type="term" value="P:RNA processing"/>
    <property type="evidence" value="ECO:0007669"/>
    <property type="project" value="InterPro"/>
</dbReference>
<comment type="caution">
    <text evidence="10">The sequence shown here is derived from an EMBL/GenBank/DDBJ whole genome shotgun (WGS) entry which is preliminary data.</text>
</comment>
<reference evidence="10" key="1">
    <citation type="journal article" date="2020" name="mSystems">
        <title>Genome- and Community-Level Interaction Insights into Carbon Utilization and Element Cycling Functions of Hydrothermarchaeota in Hydrothermal Sediment.</title>
        <authorList>
            <person name="Zhou Z."/>
            <person name="Liu Y."/>
            <person name="Xu W."/>
            <person name="Pan J."/>
            <person name="Luo Z.H."/>
            <person name="Li M."/>
        </authorList>
    </citation>
    <scope>NUCLEOTIDE SEQUENCE [LARGE SCALE GENOMIC DNA]</scope>
    <source>
        <strain evidence="10">SpSt-594</strain>
    </source>
</reference>
<dbReference type="InterPro" id="IPR036345">
    <property type="entry name" value="ExoRNase_PH_dom2_sf"/>
</dbReference>
<evidence type="ECO:0000256" key="5">
    <source>
        <dbReference type="ARBA" id="ARBA00022723"/>
    </source>
</evidence>
<evidence type="ECO:0000256" key="7">
    <source>
        <dbReference type="ARBA" id="ARBA00022884"/>
    </source>
</evidence>
<dbReference type="FunFam" id="3.30.230.70:FF:000001">
    <property type="entry name" value="Polyribonucleotide nucleotidyltransferase"/>
    <property type="match status" value="1"/>
</dbReference>
<keyword evidence="5 8" id="KW-0479">Metal-binding</keyword>
<dbReference type="SUPFAM" id="SSF55666">
    <property type="entry name" value="Ribonuclease PH domain 2-like"/>
    <property type="match status" value="2"/>
</dbReference>
<dbReference type="GO" id="GO:0000175">
    <property type="term" value="F:3'-5'-RNA exonuclease activity"/>
    <property type="evidence" value="ECO:0007669"/>
    <property type="project" value="TreeGrafter"/>
</dbReference>
<keyword evidence="7 8" id="KW-0694">RNA-binding</keyword>
<dbReference type="Gene3D" id="3.30.1370.10">
    <property type="entry name" value="K Homology domain, type 1"/>
    <property type="match status" value="1"/>
</dbReference>
<dbReference type="Gene3D" id="3.30.230.70">
    <property type="entry name" value="GHMP Kinase, N-terminal domain"/>
    <property type="match status" value="2"/>
</dbReference>
<dbReference type="InterPro" id="IPR004087">
    <property type="entry name" value="KH_dom"/>
</dbReference>
<dbReference type="InterPro" id="IPR015847">
    <property type="entry name" value="ExoRNase_PH_dom2"/>
</dbReference>
<gene>
    <name evidence="8" type="primary">pnp</name>
    <name evidence="10" type="ORF">ENT60_01150</name>
</gene>
<dbReference type="Pfam" id="PF03726">
    <property type="entry name" value="PNPase"/>
    <property type="match status" value="1"/>
</dbReference>
<dbReference type="Pfam" id="PF01138">
    <property type="entry name" value="RNase_PH"/>
    <property type="match status" value="2"/>
</dbReference>
<dbReference type="SMART" id="SM00316">
    <property type="entry name" value="S1"/>
    <property type="match status" value="1"/>
</dbReference>
<dbReference type="EMBL" id="DSZH01000054">
    <property type="protein sequence ID" value="HGU47158.1"/>
    <property type="molecule type" value="Genomic_DNA"/>
</dbReference>
<dbReference type="Pfam" id="PF00013">
    <property type="entry name" value="KH_1"/>
    <property type="match status" value="1"/>
</dbReference>
<dbReference type="InterPro" id="IPR020568">
    <property type="entry name" value="Ribosomal_Su5_D2-typ_SF"/>
</dbReference>
<dbReference type="InterPro" id="IPR015848">
    <property type="entry name" value="PNPase_PH_RNA-bd_bac/org-type"/>
</dbReference>
<dbReference type="PROSITE" id="PS50084">
    <property type="entry name" value="KH_TYPE_1"/>
    <property type="match status" value="1"/>
</dbReference>
<protein>
    <recommendedName>
        <fullName evidence="8">Polyribonucleotide nucleotidyltransferase</fullName>
        <ecNumber evidence="8">2.7.7.8</ecNumber>
    </recommendedName>
    <alternativeName>
        <fullName evidence="8">Polynucleotide phosphorylase</fullName>
        <shortName evidence="8">PNPase</shortName>
    </alternativeName>
</protein>
<organism evidence="10">
    <name type="scientific">candidate division WOR-3 bacterium</name>
    <dbReference type="NCBI Taxonomy" id="2052148"/>
    <lineage>
        <taxon>Bacteria</taxon>
        <taxon>Bacteria division WOR-3</taxon>
    </lineage>
</organism>
<dbReference type="SUPFAM" id="SSF50249">
    <property type="entry name" value="Nucleic acid-binding proteins"/>
    <property type="match status" value="1"/>
</dbReference>
<dbReference type="PANTHER" id="PTHR11252">
    <property type="entry name" value="POLYRIBONUCLEOTIDE NUCLEOTIDYLTRANSFERASE"/>
    <property type="match status" value="1"/>
</dbReference>
<evidence type="ECO:0000256" key="3">
    <source>
        <dbReference type="ARBA" id="ARBA00022679"/>
    </source>
</evidence>
<evidence type="ECO:0000259" key="9">
    <source>
        <dbReference type="PROSITE" id="PS50126"/>
    </source>
</evidence>
<sequence>MSKVEIEIGGRILSIETGNLARQADGSALVRYGDTIVLTTATYKKEKKNTFQDFLPLTVDYRELAYAAGKIPGGFFKREGKPRDKEIIVSRLIDRSIRPLFPKTFNQDVQVISFLLSFDQENEGDILGIIGASTSLLLSEIPFSQPIAAVRIGKIDNKYIVNPTLKELEVSTLDLVVSATKNAPVMLEGDGKEVQPEDIIEAIEIAMGEIRKIIDAQERLIIDVSKLEVPEKLLPEEFIKEVKEIIEEKTIQAYQIVDKKERQESLRKIREEAFNLLKDKYPDCENQIQYVIEECAREYVRKLILKEHRRIDGRTPDEIRPLSCAVSVLPRTHGSAIFTRGQTQCLAVVTLGTKSDEQIVDDLEGEGTKRFMLHYNFPPFSTGEIKPLRAPTRREIGHGYLAERAFKYLLPSEEEFPYTIRVVSDILESNGSSSMATVCGATLSLMDAGVPLKKAVAGIAMGLVKEDNDYVILTDITGTEDHYGDMDFKLAGTKDGITAIQLDLKIQGVSLEILKEAIEKARVAHRKILELMAKSIDQPRKCLSTFAPRVFAFQIPKDKIGAVIGTGGKVIRKIIDETNTEIFIEDDGKITISGPNEEAIEKAKSRILAIVEDVEVGKVYLGEVKRIVPFGVFIEIAPGKEGLCHISQWANYRVKNLTSEVKVGDKVFVRVIAIDEMGRIQLSRKAVGITTNDTKRKN</sequence>
<evidence type="ECO:0000256" key="8">
    <source>
        <dbReference type="HAMAP-Rule" id="MF_01595"/>
    </source>
</evidence>
<dbReference type="InterPro" id="IPR027408">
    <property type="entry name" value="PNPase/RNase_PH_dom_sf"/>
</dbReference>
<dbReference type="InterPro" id="IPR003029">
    <property type="entry name" value="S1_domain"/>
</dbReference>
<keyword evidence="3 8" id="KW-0808">Transferase</keyword>
<dbReference type="FunFam" id="3.30.1370.10:FF:000001">
    <property type="entry name" value="Polyribonucleotide nucleotidyltransferase"/>
    <property type="match status" value="1"/>
</dbReference>
<proteinExistence type="inferred from homology"/>
<dbReference type="FunFam" id="3.30.230.70:FF:000002">
    <property type="entry name" value="Polyribonucleotide nucleotidyltransferase"/>
    <property type="match status" value="1"/>
</dbReference>
<dbReference type="GO" id="GO:0005829">
    <property type="term" value="C:cytosol"/>
    <property type="evidence" value="ECO:0007669"/>
    <property type="project" value="UniProtKB-ARBA"/>
</dbReference>
<evidence type="ECO:0000313" key="10">
    <source>
        <dbReference type="EMBL" id="HGU47158.1"/>
    </source>
</evidence>
<dbReference type="GO" id="GO:0003723">
    <property type="term" value="F:RNA binding"/>
    <property type="evidence" value="ECO:0007669"/>
    <property type="project" value="UniProtKB-UniRule"/>
</dbReference>
<dbReference type="InterPro" id="IPR036456">
    <property type="entry name" value="PNPase_PH_RNA-bd_sf"/>
</dbReference>
<comment type="catalytic activity">
    <reaction evidence="8">
        <text>RNA(n+1) + phosphate = RNA(n) + a ribonucleoside 5'-diphosphate</text>
        <dbReference type="Rhea" id="RHEA:22096"/>
        <dbReference type="Rhea" id="RHEA-COMP:14527"/>
        <dbReference type="Rhea" id="RHEA-COMP:17342"/>
        <dbReference type="ChEBI" id="CHEBI:43474"/>
        <dbReference type="ChEBI" id="CHEBI:57930"/>
        <dbReference type="ChEBI" id="CHEBI:140395"/>
        <dbReference type="EC" id="2.7.7.8"/>
    </reaction>
</comment>
<dbReference type="InterPro" id="IPR012340">
    <property type="entry name" value="NA-bd_OB-fold"/>
</dbReference>
<dbReference type="HAMAP" id="MF_01595">
    <property type="entry name" value="PNPase"/>
    <property type="match status" value="1"/>
</dbReference>
<dbReference type="GO" id="GO:0000287">
    <property type="term" value="F:magnesium ion binding"/>
    <property type="evidence" value="ECO:0007669"/>
    <property type="project" value="UniProtKB-UniRule"/>
</dbReference>
<feature type="domain" description="S1 motif" evidence="9">
    <location>
        <begin position="617"/>
        <end position="685"/>
    </location>
</feature>
<feature type="binding site" evidence="8">
    <location>
        <position position="487"/>
    </location>
    <ligand>
        <name>Mg(2+)</name>
        <dbReference type="ChEBI" id="CHEBI:18420"/>
    </ligand>
</feature>
<dbReference type="AlphaFoldDB" id="A0A7C4S128"/>
<dbReference type="Pfam" id="PF00575">
    <property type="entry name" value="S1"/>
    <property type="match status" value="1"/>
</dbReference>
<dbReference type="NCBIfam" id="NF008805">
    <property type="entry name" value="PRK11824.1"/>
    <property type="match status" value="1"/>
</dbReference>
<dbReference type="CDD" id="cd11364">
    <property type="entry name" value="RNase_PH_PNPase_2"/>
    <property type="match status" value="1"/>
</dbReference>
<dbReference type="InterPro" id="IPR004088">
    <property type="entry name" value="KH_dom_type_1"/>
</dbReference>
<comment type="subcellular location">
    <subcellularLocation>
        <location evidence="8">Cytoplasm</location>
    </subcellularLocation>
</comment>
<dbReference type="Pfam" id="PF03725">
    <property type="entry name" value="RNase_PH_C"/>
    <property type="match status" value="1"/>
</dbReference>
<dbReference type="SUPFAM" id="SSF46915">
    <property type="entry name" value="Polynucleotide phosphorylase/guanosine pentaphosphate synthase (PNPase/GPSI), domain 3"/>
    <property type="match status" value="1"/>
</dbReference>
<dbReference type="SUPFAM" id="SSF54791">
    <property type="entry name" value="Eukaryotic type KH-domain (KH-domain type I)"/>
    <property type="match status" value="1"/>
</dbReference>
<dbReference type="SMART" id="SM00322">
    <property type="entry name" value="KH"/>
    <property type="match status" value="1"/>
</dbReference>
<keyword evidence="2 8" id="KW-0963">Cytoplasm</keyword>
<feature type="binding site" evidence="8">
    <location>
        <position position="481"/>
    </location>
    <ligand>
        <name>Mg(2+)</name>
        <dbReference type="ChEBI" id="CHEBI:18420"/>
    </ligand>
</feature>
<dbReference type="InterPro" id="IPR012162">
    <property type="entry name" value="PNPase"/>
</dbReference>